<dbReference type="EMBL" id="NQXA01000002">
    <property type="protein sequence ID" value="PHQ30526.1"/>
    <property type="molecule type" value="Genomic_DNA"/>
</dbReference>
<keyword evidence="4 9" id="KW-0812">Transmembrane</keyword>
<evidence type="ECO:0000256" key="3">
    <source>
        <dbReference type="ARBA" id="ARBA00022475"/>
    </source>
</evidence>
<feature type="transmembrane region" description="Helical" evidence="9">
    <location>
        <begin position="41"/>
        <end position="68"/>
    </location>
</feature>
<keyword evidence="3" id="KW-1003">Cell membrane</keyword>
<name>A0A2G1VUT7_9FLAO</name>
<accession>A0A2G1VUT7</accession>
<keyword evidence="5 8" id="KW-0653">Protein transport</keyword>
<comment type="subcellular location">
    <subcellularLocation>
        <location evidence="1">Cell membrane</location>
        <topology evidence="1">Multi-pass membrane protein</topology>
    </subcellularLocation>
    <subcellularLocation>
        <location evidence="8">Membrane</location>
        <topology evidence="8">Multi-pass membrane protein</topology>
    </subcellularLocation>
</comment>
<dbReference type="GO" id="GO:0005886">
    <property type="term" value="C:plasma membrane"/>
    <property type="evidence" value="ECO:0007669"/>
    <property type="project" value="UniProtKB-SubCell"/>
</dbReference>
<dbReference type="Pfam" id="PF01618">
    <property type="entry name" value="MotA_ExbB"/>
    <property type="match status" value="1"/>
</dbReference>
<gene>
    <name evidence="11" type="ORF">CJ305_06105</name>
</gene>
<comment type="similarity">
    <text evidence="8">Belongs to the exbB/tolQ family.</text>
</comment>
<dbReference type="InterPro" id="IPR002898">
    <property type="entry name" value="MotA_ExbB_proton_chnl"/>
</dbReference>
<organism evidence="11 12">
    <name type="scientific">Leeuwenhoekiella nanhaiensis</name>
    <dbReference type="NCBI Taxonomy" id="1655491"/>
    <lineage>
        <taxon>Bacteria</taxon>
        <taxon>Pseudomonadati</taxon>
        <taxon>Bacteroidota</taxon>
        <taxon>Flavobacteriia</taxon>
        <taxon>Flavobacteriales</taxon>
        <taxon>Flavobacteriaceae</taxon>
        <taxon>Leeuwenhoekiella</taxon>
    </lineage>
</organism>
<evidence type="ECO:0000256" key="2">
    <source>
        <dbReference type="ARBA" id="ARBA00022448"/>
    </source>
</evidence>
<dbReference type="Proteomes" id="UP000229433">
    <property type="component" value="Unassembled WGS sequence"/>
</dbReference>
<proteinExistence type="inferred from homology"/>
<feature type="domain" description="MotA/TolQ/ExbB proton channel" evidence="10">
    <location>
        <begin position="46"/>
        <end position="109"/>
    </location>
</feature>
<keyword evidence="12" id="KW-1185">Reference proteome</keyword>
<protein>
    <submittedName>
        <fullName evidence="11">Biopolymer transporter ExbD</fullName>
    </submittedName>
</protein>
<evidence type="ECO:0000256" key="5">
    <source>
        <dbReference type="ARBA" id="ARBA00022927"/>
    </source>
</evidence>
<evidence type="ECO:0000313" key="12">
    <source>
        <dbReference type="Proteomes" id="UP000229433"/>
    </source>
</evidence>
<evidence type="ECO:0000256" key="9">
    <source>
        <dbReference type="SAM" id="Phobius"/>
    </source>
</evidence>
<dbReference type="AlphaFoldDB" id="A0A2G1VUT7"/>
<feature type="transmembrane region" description="Helical" evidence="9">
    <location>
        <begin position="12"/>
        <end position="29"/>
    </location>
</feature>
<evidence type="ECO:0000256" key="4">
    <source>
        <dbReference type="ARBA" id="ARBA00022692"/>
    </source>
</evidence>
<dbReference type="OrthoDB" id="1001678at2"/>
<dbReference type="InterPro" id="IPR050790">
    <property type="entry name" value="ExbB/TolQ_transport"/>
</dbReference>
<keyword evidence="2 8" id="KW-0813">Transport</keyword>
<evidence type="ECO:0000313" key="11">
    <source>
        <dbReference type="EMBL" id="PHQ30526.1"/>
    </source>
</evidence>
<dbReference type="PANTHER" id="PTHR30625">
    <property type="entry name" value="PROTEIN TOLQ"/>
    <property type="match status" value="1"/>
</dbReference>
<keyword evidence="6 9" id="KW-1133">Transmembrane helix</keyword>
<feature type="transmembrane region" description="Helical" evidence="9">
    <location>
        <begin position="88"/>
        <end position="113"/>
    </location>
</feature>
<evidence type="ECO:0000256" key="6">
    <source>
        <dbReference type="ARBA" id="ARBA00022989"/>
    </source>
</evidence>
<evidence type="ECO:0000259" key="10">
    <source>
        <dbReference type="Pfam" id="PF01618"/>
    </source>
</evidence>
<comment type="caution">
    <text evidence="11">The sequence shown here is derived from an EMBL/GenBank/DDBJ whole genome shotgun (WGS) entry which is preliminary data.</text>
</comment>
<dbReference type="PANTHER" id="PTHR30625:SF15">
    <property type="entry name" value="BIOPOLYMER TRANSPORT PROTEIN EXBB"/>
    <property type="match status" value="1"/>
</dbReference>
<reference evidence="11 12" key="1">
    <citation type="submission" date="2017-08" db="EMBL/GenBank/DDBJ databases">
        <title>The whole genome shortgun sequences of strain Leeuwenhoekiella nanhaiensis G18 from the South China Sea.</title>
        <authorList>
            <person name="Liu Q."/>
        </authorList>
    </citation>
    <scope>NUCLEOTIDE SEQUENCE [LARGE SCALE GENOMIC DNA]</scope>
    <source>
        <strain evidence="11 12">G18</strain>
    </source>
</reference>
<evidence type="ECO:0000256" key="1">
    <source>
        <dbReference type="ARBA" id="ARBA00004651"/>
    </source>
</evidence>
<evidence type="ECO:0000256" key="7">
    <source>
        <dbReference type="ARBA" id="ARBA00023136"/>
    </source>
</evidence>
<dbReference type="GO" id="GO:0017038">
    <property type="term" value="P:protein import"/>
    <property type="evidence" value="ECO:0007669"/>
    <property type="project" value="TreeGrafter"/>
</dbReference>
<evidence type="ECO:0000256" key="8">
    <source>
        <dbReference type="RuleBase" id="RU004057"/>
    </source>
</evidence>
<dbReference type="RefSeq" id="WP_099645359.1">
    <property type="nucleotide sequence ID" value="NZ_KZ319288.1"/>
</dbReference>
<keyword evidence="7 9" id="KW-0472">Membrane</keyword>
<sequence>MLLDRIQEGGPFFMWPIVIVFIVIVALFVRQLLSKADKAQTIVLISNISLFILSWGILGSVIGLIEAFDAVESMGDVSQGMMAGGLKVAFLTTVFGLVTFIFARLFILILNLLKG</sequence>